<dbReference type="EMBL" id="VXIV02000417">
    <property type="protein sequence ID" value="KAF6038419.1"/>
    <property type="molecule type" value="Genomic_DNA"/>
</dbReference>
<dbReference type="AlphaFoldDB" id="A0A7J7KIK7"/>
<dbReference type="Pfam" id="PF24522">
    <property type="entry name" value="KRIT1_FRMD8_FERM_C"/>
    <property type="match status" value="1"/>
</dbReference>
<evidence type="ECO:0000313" key="3">
    <source>
        <dbReference type="Proteomes" id="UP000593567"/>
    </source>
</evidence>
<dbReference type="Proteomes" id="UP000593567">
    <property type="component" value="Unassembled WGS sequence"/>
</dbReference>
<reference evidence="2" key="1">
    <citation type="submission" date="2020-06" db="EMBL/GenBank/DDBJ databases">
        <title>Draft genome of Bugula neritina, a colonial animal packing powerful symbionts and potential medicines.</title>
        <authorList>
            <person name="Rayko M."/>
        </authorList>
    </citation>
    <scope>NUCLEOTIDE SEQUENCE [LARGE SCALE GENOMIC DNA]</scope>
    <source>
        <strain evidence="2">Kwan_BN1</strain>
    </source>
</reference>
<comment type="caution">
    <text evidence="2">The sequence shown here is derived from an EMBL/GenBank/DDBJ whole genome shotgun (WGS) entry which is preliminary data.</text>
</comment>
<evidence type="ECO:0000313" key="2">
    <source>
        <dbReference type="EMBL" id="KAF6038419.1"/>
    </source>
</evidence>
<dbReference type="PANTHER" id="PTHR13283:SF10">
    <property type="entry name" value="FERM DOMAIN-CONTAINING PROTEIN 8"/>
    <property type="match status" value="1"/>
</dbReference>
<dbReference type="InterPro" id="IPR011993">
    <property type="entry name" value="PH-like_dom_sf"/>
</dbReference>
<dbReference type="InterPro" id="IPR057096">
    <property type="entry name" value="KRIT1_FRMD8_FERM_C"/>
</dbReference>
<proteinExistence type="predicted"/>
<protein>
    <submittedName>
        <fullName evidence="2">FRMD8</fullName>
    </submittedName>
</protein>
<keyword evidence="3" id="KW-1185">Reference proteome</keyword>
<sequence>MLSNQLWLENTVWDNCMEIKSDRNLSVPSLSVFFDGFIERSGKSFLHSSWLAVSIGANTDGIFVISTEKQEPVFGIQYEDLTWECISGEDKESGIESQKPKSFRKDKVKSLPSLLLQFAASSSDQEKGISSQVLRIYTKSARLIDAFIETCTEIVKVRLQSSPIPSPGVNLAAAGDAVDGLTFSPSPTLNTESSHNSRDEAQAIETLERSIRSMTKPEKLTCLSFNKDSKCVSP</sequence>
<evidence type="ECO:0000259" key="1">
    <source>
        <dbReference type="Pfam" id="PF24522"/>
    </source>
</evidence>
<name>A0A7J7KIK7_BUGNE</name>
<gene>
    <name evidence="2" type="ORF">EB796_003281</name>
</gene>
<dbReference type="PANTHER" id="PTHR13283">
    <property type="entry name" value="KREV INTERACTION TRAPPED 1-RELATED"/>
    <property type="match status" value="1"/>
</dbReference>
<dbReference type="InterPro" id="IPR051594">
    <property type="entry name" value="KRIT1/FRMD8"/>
</dbReference>
<dbReference type="GO" id="GO:0005886">
    <property type="term" value="C:plasma membrane"/>
    <property type="evidence" value="ECO:0007669"/>
    <property type="project" value="TreeGrafter"/>
</dbReference>
<feature type="domain" description="KRIT1/FRMD8 FERM" evidence="1">
    <location>
        <begin position="52"/>
        <end position="146"/>
    </location>
</feature>
<dbReference type="Gene3D" id="2.30.29.30">
    <property type="entry name" value="Pleckstrin-homology domain (PH domain)/Phosphotyrosine-binding domain (PTB)"/>
    <property type="match status" value="1"/>
</dbReference>
<accession>A0A7J7KIK7</accession>
<organism evidence="2 3">
    <name type="scientific">Bugula neritina</name>
    <name type="common">Brown bryozoan</name>
    <name type="synonym">Sertularia neritina</name>
    <dbReference type="NCBI Taxonomy" id="10212"/>
    <lineage>
        <taxon>Eukaryota</taxon>
        <taxon>Metazoa</taxon>
        <taxon>Spiralia</taxon>
        <taxon>Lophotrochozoa</taxon>
        <taxon>Bryozoa</taxon>
        <taxon>Gymnolaemata</taxon>
        <taxon>Cheilostomatida</taxon>
        <taxon>Flustrina</taxon>
        <taxon>Buguloidea</taxon>
        <taxon>Bugulidae</taxon>
        <taxon>Bugula</taxon>
    </lineage>
</organism>